<dbReference type="InterPro" id="IPR011009">
    <property type="entry name" value="Kinase-like_dom_sf"/>
</dbReference>
<evidence type="ECO:0000313" key="4">
    <source>
        <dbReference type="Proteomes" id="UP001150266"/>
    </source>
</evidence>
<dbReference type="EMBL" id="JAOTPV010000001">
    <property type="protein sequence ID" value="KAJ4490836.1"/>
    <property type="molecule type" value="Genomic_DNA"/>
</dbReference>
<dbReference type="Proteomes" id="UP001150266">
    <property type="component" value="Unassembled WGS sequence"/>
</dbReference>
<dbReference type="GO" id="GO:0004672">
    <property type="term" value="F:protein kinase activity"/>
    <property type="evidence" value="ECO:0007669"/>
    <property type="project" value="InterPro"/>
</dbReference>
<dbReference type="PANTHER" id="PTHR38248:SF2">
    <property type="entry name" value="FUNK1 11"/>
    <property type="match status" value="1"/>
</dbReference>
<dbReference type="Pfam" id="PF17667">
    <property type="entry name" value="Pkinase_fungal"/>
    <property type="match status" value="2"/>
</dbReference>
<dbReference type="SUPFAM" id="SSF56112">
    <property type="entry name" value="Protein kinase-like (PK-like)"/>
    <property type="match status" value="1"/>
</dbReference>
<feature type="compositionally biased region" description="Polar residues" evidence="1">
    <location>
        <begin position="17"/>
        <end position="33"/>
    </location>
</feature>
<gene>
    <name evidence="3" type="ORF">J3R30DRAFT_3400093</name>
</gene>
<dbReference type="Gene3D" id="1.10.510.10">
    <property type="entry name" value="Transferase(Phosphotransferase) domain 1"/>
    <property type="match status" value="1"/>
</dbReference>
<evidence type="ECO:0000259" key="2">
    <source>
        <dbReference type="PROSITE" id="PS50011"/>
    </source>
</evidence>
<dbReference type="PROSITE" id="PS50011">
    <property type="entry name" value="PROTEIN_KINASE_DOM"/>
    <property type="match status" value="1"/>
</dbReference>
<evidence type="ECO:0000313" key="3">
    <source>
        <dbReference type="EMBL" id="KAJ4490836.1"/>
    </source>
</evidence>
<keyword evidence="4" id="KW-1185">Reference proteome</keyword>
<feature type="region of interest" description="Disordered" evidence="1">
    <location>
        <begin position="1"/>
        <end position="60"/>
    </location>
</feature>
<evidence type="ECO:0000256" key="1">
    <source>
        <dbReference type="SAM" id="MobiDB-lite"/>
    </source>
</evidence>
<comment type="caution">
    <text evidence="3">The sequence shown here is derived from an EMBL/GenBank/DDBJ whole genome shotgun (WGS) entry which is preliminary data.</text>
</comment>
<dbReference type="InterPro" id="IPR000719">
    <property type="entry name" value="Prot_kinase_dom"/>
</dbReference>
<feature type="compositionally biased region" description="Polar residues" evidence="1">
    <location>
        <begin position="125"/>
        <end position="147"/>
    </location>
</feature>
<feature type="region of interest" description="Disordered" evidence="1">
    <location>
        <begin position="122"/>
        <end position="148"/>
    </location>
</feature>
<protein>
    <recommendedName>
        <fullName evidence="2">Protein kinase domain-containing protein</fullName>
    </recommendedName>
</protein>
<feature type="compositionally biased region" description="Basic and acidic residues" evidence="1">
    <location>
        <begin position="326"/>
        <end position="335"/>
    </location>
</feature>
<dbReference type="AlphaFoldDB" id="A0A9W9AX02"/>
<dbReference type="GO" id="GO:0005524">
    <property type="term" value="F:ATP binding"/>
    <property type="evidence" value="ECO:0007669"/>
    <property type="project" value="InterPro"/>
</dbReference>
<reference evidence="3" key="1">
    <citation type="submission" date="2022-08" db="EMBL/GenBank/DDBJ databases">
        <title>A Global Phylogenomic Analysis of the Shiitake Genus Lentinula.</title>
        <authorList>
            <consortium name="DOE Joint Genome Institute"/>
            <person name="Sierra-Patev S."/>
            <person name="Min B."/>
            <person name="Naranjo-Ortiz M."/>
            <person name="Looney B."/>
            <person name="Konkel Z."/>
            <person name="Slot J.C."/>
            <person name="Sakamoto Y."/>
            <person name="Steenwyk J.L."/>
            <person name="Rokas A."/>
            <person name="Carro J."/>
            <person name="Camarero S."/>
            <person name="Ferreira P."/>
            <person name="Molpeceres G."/>
            <person name="Ruiz-Duenas F.J."/>
            <person name="Serrano A."/>
            <person name="Henrissat B."/>
            <person name="Drula E."/>
            <person name="Hughes K.W."/>
            <person name="Mata J.L."/>
            <person name="Ishikawa N.K."/>
            <person name="Vargas-Isla R."/>
            <person name="Ushijima S."/>
            <person name="Smith C.A."/>
            <person name="Ahrendt S."/>
            <person name="Andreopoulos W."/>
            <person name="He G."/>
            <person name="Labutti K."/>
            <person name="Lipzen A."/>
            <person name="Ng V."/>
            <person name="Riley R."/>
            <person name="Sandor L."/>
            <person name="Barry K."/>
            <person name="Martinez A.T."/>
            <person name="Xiao Y."/>
            <person name="Gibbons J.G."/>
            <person name="Terashima K."/>
            <person name="Grigoriev I.V."/>
            <person name="Hibbett D.S."/>
        </authorList>
    </citation>
    <scope>NUCLEOTIDE SEQUENCE</scope>
    <source>
        <strain evidence="3">JLM2183</strain>
    </source>
</reference>
<dbReference type="PANTHER" id="PTHR38248">
    <property type="entry name" value="FUNK1 6"/>
    <property type="match status" value="1"/>
</dbReference>
<feature type="region of interest" description="Disordered" evidence="1">
    <location>
        <begin position="78"/>
        <end position="102"/>
    </location>
</feature>
<organism evidence="3 4">
    <name type="scientific">Lentinula aciculospora</name>
    <dbReference type="NCBI Taxonomy" id="153920"/>
    <lineage>
        <taxon>Eukaryota</taxon>
        <taxon>Fungi</taxon>
        <taxon>Dikarya</taxon>
        <taxon>Basidiomycota</taxon>
        <taxon>Agaricomycotina</taxon>
        <taxon>Agaricomycetes</taxon>
        <taxon>Agaricomycetidae</taxon>
        <taxon>Agaricales</taxon>
        <taxon>Marasmiineae</taxon>
        <taxon>Omphalotaceae</taxon>
        <taxon>Lentinula</taxon>
    </lineage>
</organism>
<dbReference type="InterPro" id="IPR040976">
    <property type="entry name" value="Pkinase_fungal"/>
</dbReference>
<accession>A0A9W9AX02</accession>
<proteinExistence type="predicted"/>
<dbReference type="OrthoDB" id="5569250at2759"/>
<feature type="region of interest" description="Disordered" evidence="1">
    <location>
        <begin position="320"/>
        <end position="348"/>
    </location>
</feature>
<name>A0A9W9AX02_9AGAR</name>
<sequence>MSAPKRFSARIKAKHGAQSTSGDANVATTQSEGGSEVSITPIPEREEGSSKGSDGAVPSKDQLRTSLDAALRDGLHIAPRSSINTDNELPPHSPSHPLSNDLHNVGNAKSEWVFPFRDREVPRTPRQTASDSALLHNTPSANHSQSYDGALSSRERHKVEEANKYLRNDLHDVRILSAKEWALNGLNLDLDQDKYRLTAPVKSKFDNYCQVVDKAKNERDKDLYPAFVDLLNSISNGEEEDNIIFYKQDPVPVRGSHVMQVPDMGAVFQELIDKEKTSNPPSDGKIAWGHLCTIVEGKLEKGKMVLAEFGRDKNKHKVHYNKRQNRGKDAEEKVTGRSSATRRKNVSQVEPEAHLLPVTFNLVGLAQTFTDACDTYWVIGIKVNHKTGLLGPDRLQAAVPRLDPFGARMQVAGYARDVLSHGIIISHVIVFLVDSKLVRGIFYDRSGIFESAVLNLAIKSDQLIFAKMIKQMRALPPEGLGIVPNLDATFMKDRKSLRSAEEMPQYAAADGPPSNEIFEWSEGSLFDIPYKNKTIRTVRVKRVLFRSNGIIGRGTIVMRVVCNHCNGKCDWCGKKLILKLRFPAKTRVSEQTFMDRCRELAQGDHAWVLNHLPHIYWTFDIQYSKSTPQAKFKEKFKDDYEMRVMRGSIQEELRPLSSLTTATGCAQVFYDVVQCHHWAWKYPQILHRDISQGNILVREKNGEIYGVLNDWDLAIWLNDQRDGPTSKFRTGTKPYMAHEQHGIKWQGPHRFRHDLESVLYVILLLVSLYSSPKVKAVEPDTGGFMYEEWHKQDDTFLAGQKANILLRANWEPSVTTFFCGFALWLTTLRRALRRGFARLADHKEAMEEALERDQEMPSFDYDTLDNYFSYEKVVSVMHRYDDEELKTRGSEWRKTLLGLPDL</sequence>
<feature type="domain" description="Protein kinase" evidence="2">
    <location>
        <begin position="545"/>
        <end position="859"/>
    </location>
</feature>